<dbReference type="STRING" id="1703345.A3860_03740"/>
<evidence type="ECO:0000313" key="2">
    <source>
        <dbReference type="Proteomes" id="UP000192796"/>
    </source>
</evidence>
<dbReference type="Proteomes" id="UP000192796">
    <property type="component" value="Unassembled WGS sequence"/>
</dbReference>
<keyword evidence="2" id="KW-1185">Reference proteome</keyword>
<protein>
    <submittedName>
        <fullName evidence="1">Uncharacterized protein</fullName>
    </submittedName>
</protein>
<dbReference type="EMBL" id="LVYD01000047">
    <property type="protein sequence ID" value="OQP63096.1"/>
    <property type="molecule type" value="Genomic_DNA"/>
</dbReference>
<reference evidence="1 2" key="1">
    <citation type="submission" date="2016-03" db="EMBL/GenBank/DDBJ databases">
        <title>Niastella vici sp. nov., isolated from farmland soil.</title>
        <authorList>
            <person name="Chen L."/>
            <person name="Wang D."/>
            <person name="Yang S."/>
            <person name="Wang G."/>
        </authorList>
    </citation>
    <scope>NUCLEOTIDE SEQUENCE [LARGE SCALE GENOMIC DNA]</scope>
    <source>
        <strain evidence="1 2">DJ57</strain>
    </source>
</reference>
<proteinExistence type="predicted"/>
<dbReference type="AlphaFoldDB" id="A0A1V9FXY0"/>
<evidence type="ECO:0000313" key="1">
    <source>
        <dbReference type="EMBL" id="OQP63096.1"/>
    </source>
</evidence>
<comment type="caution">
    <text evidence="1">The sequence shown here is derived from an EMBL/GenBank/DDBJ whole genome shotgun (WGS) entry which is preliminary data.</text>
</comment>
<sequence length="137" mass="16172">MKSPVMTHNPMQNDLAPYLKSLICHMLGWDELQYGDFQYQSGCLYLQYYISKDPAAIDEVLQHQLYWNWWKSEWFDRDYVLAGTLLKCDNLSMNEKRMLYQKWHDARVLADECSPVGSIMSNGYKTMISEIIKSEVL</sequence>
<name>A0A1V9FXY0_9BACT</name>
<gene>
    <name evidence="1" type="ORF">A3860_03740</name>
</gene>
<accession>A0A1V9FXY0</accession>
<organism evidence="1 2">
    <name type="scientific">Niastella vici</name>
    <dbReference type="NCBI Taxonomy" id="1703345"/>
    <lineage>
        <taxon>Bacteria</taxon>
        <taxon>Pseudomonadati</taxon>
        <taxon>Bacteroidota</taxon>
        <taxon>Chitinophagia</taxon>
        <taxon>Chitinophagales</taxon>
        <taxon>Chitinophagaceae</taxon>
        <taxon>Niastella</taxon>
    </lineage>
</organism>